<dbReference type="AlphaFoldDB" id="A0A6J4SXX1"/>
<sequence>MPLHPGDAIPHDLLVLDSSGEARALATAFGGAPGLLIYLRHLG</sequence>
<accession>A0A6J4SXX1</accession>
<evidence type="ECO:0000313" key="1">
    <source>
        <dbReference type="EMBL" id="CAA9508136.1"/>
    </source>
</evidence>
<reference evidence="1" key="1">
    <citation type="submission" date="2020-02" db="EMBL/GenBank/DDBJ databases">
        <authorList>
            <person name="Meier V. D."/>
        </authorList>
    </citation>
    <scope>NUCLEOTIDE SEQUENCE</scope>
    <source>
        <strain evidence="1">AVDCRST_MAG17</strain>
    </source>
</reference>
<protein>
    <submittedName>
        <fullName evidence="1">Uncharacterized protein</fullName>
    </submittedName>
</protein>
<name>A0A6J4SXX1_9ACTN</name>
<gene>
    <name evidence="1" type="ORF">AVDCRST_MAG17-1820</name>
</gene>
<dbReference type="EMBL" id="CADCVV010000137">
    <property type="protein sequence ID" value="CAA9508136.1"/>
    <property type="molecule type" value="Genomic_DNA"/>
</dbReference>
<proteinExistence type="predicted"/>
<organism evidence="1">
    <name type="scientific">uncultured Solirubrobacterales bacterium</name>
    <dbReference type="NCBI Taxonomy" id="768556"/>
    <lineage>
        <taxon>Bacteria</taxon>
        <taxon>Bacillati</taxon>
        <taxon>Actinomycetota</taxon>
        <taxon>Thermoleophilia</taxon>
        <taxon>Solirubrobacterales</taxon>
        <taxon>environmental samples</taxon>
    </lineage>
</organism>